<dbReference type="RefSeq" id="WP_369246611.1">
    <property type="nucleotide sequence ID" value="NZ_CP163443.1"/>
</dbReference>
<dbReference type="PANTHER" id="PTHR11533:SF174">
    <property type="entry name" value="PUROMYCIN-SENSITIVE AMINOPEPTIDASE-RELATED"/>
    <property type="match status" value="1"/>
</dbReference>
<keyword evidence="7" id="KW-0645">Protease</keyword>
<dbReference type="InterPro" id="IPR050344">
    <property type="entry name" value="Peptidase_M1_aminopeptidases"/>
</dbReference>
<evidence type="ECO:0000256" key="5">
    <source>
        <dbReference type="ARBA" id="ARBA00015611"/>
    </source>
</evidence>
<accession>A0AB39RDS9</accession>
<comment type="cofactor">
    <cofactor evidence="2">
        <name>Zn(2+)</name>
        <dbReference type="ChEBI" id="CHEBI:29105"/>
    </cofactor>
</comment>
<reference evidence="16" key="1">
    <citation type="submission" date="2024-07" db="EMBL/GenBank/DDBJ databases">
        <authorList>
            <person name="Yu S.T."/>
        </authorList>
    </citation>
    <scope>NUCLEOTIDE SEQUENCE</scope>
    <source>
        <strain evidence="16">R41</strain>
    </source>
</reference>
<dbReference type="GO" id="GO:0042277">
    <property type="term" value="F:peptide binding"/>
    <property type="evidence" value="ECO:0007669"/>
    <property type="project" value="TreeGrafter"/>
</dbReference>
<dbReference type="PRINTS" id="PR00756">
    <property type="entry name" value="ALADIPTASE"/>
</dbReference>
<keyword evidence="8" id="KW-0479">Metal-binding</keyword>
<dbReference type="SUPFAM" id="SSF55486">
    <property type="entry name" value="Metalloproteases ('zincins'), catalytic domain"/>
    <property type="match status" value="1"/>
</dbReference>
<dbReference type="PANTHER" id="PTHR11533">
    <property type="entry name" value="PROTEASE M1 ZINC METALLOPROTEASE"/>
    <property type="match status" value="1"/>
</dbReference>
<keyword evidence="9 16" id="KW-0378">Hydrolase</keyword>
<evidence type="ECO:0000259" key="14">
    <source>
        <dbReference type="Pfam" id="PF11838"/>
    </source>
</evidence>
<keyword evidence="11" id="KW-0482">Metalloprotease</keyword>
<dbReference type="Pfam" id="PF17900">
    <property type="entry name" value="Peptidase_M1_N"/>
    <property type="match status" value="1"/>
</dbReference>
<dbReference type="InterPro" id="IPR027268">
    <property type="entry name" value="Peptidase_M4/M1_CTD_sf"/>
</dbReference>
<dbReference type="GO" id="GO:0005737">
    <property type="term" value="C:cytoplasm"/>
    <property type="evidence" value="ECO:0007669"/>
    <property type="project" value="TreeGrafter"/>
</dbReference>
<keyword evidence="10" id="KW-0862">Zinc</keyword>
<dbReference type="NCBIfam" id="TIGR02412">
    <property type="entry name" value="pepN_strep_liv"/>
    <property type="match status" value="1"/>
</dbReference>
<evidence type="ECO:0000256" key="12">
    <source>
        <dbReference type="NCBIfam" id="TIGR02412"/>
    </source>
</evidence>
<evidence type="ECO:0000256" key="11">
    <source>
        <dbReference type="ARBA" id="ARBA00023049"/>
    </source>
</evidence>
<dbReference type="EC" id="3.4.11.2" evidence="4 12"/>
<dbReference type="Gene3D" id="2.60.40.1730">
    <property type="entry name" value="tricorn interacting facor f3 domain"/>
    <property type="match status" value="1"/>
</dbReference>
<evidence type="ECO:0000256" key="3">
    <source>
        <dbReference type="ARBA" id="ARBA00010136"/>
    </source>
</evidence>
<organism evidence="16">
    <name type="scientific">Streptomyces sp. R41</name>
    <dbReference type="NCBI Taxonomy" id="3238632"/>
    <lineage>
        <taxon>Bacteria</taxon>
        <taxon>Bacillati</taxon>
        <taxon>Actinomycetota</taxon>
        <taxon>Actinomycetes</taxon>
        <taxon>Kitasatosporales</taxon>
        <taxon>Streptomycetaceae</taxon>
        <taxon>Streptomyces</taxon>
    </lineage>
</organism>
<feature type="domain" description="ERAP1-like C-terminal" evidence="14">
    <location>
        <begin position="540"/>
        <end position="850"/>
    </location>
</feature>
<evidence type="ECO:0000256" key="6">
    <source>
        <dbReference type="ARBA" id="ARBA00022438"/>
    </source>
</evidence>
<dbReference type="Gene3D" id="1.10.390.10">
    <property type="entry name" value="Neutral Protease Domain 2"/>
    <property type="match status" value="1"/>
</dbReference>
<feature type="domain" description="Aminopeptidase N-like N-terminal" evidence="15">
    <location>
        <begin position="125"/>
        <end position="197"/>
    </location>
</feature>
<dbReference type="InterPro" id="IPR042097">
    <property type="entry name" value="Aminopeptidase_N-like_N_sf"/>
</dbReference>
<dbReference type="InterPro" id="IPR012778">
    <property type="entry name" value="Pept_M1_aminopeptidase"/>
</dbReference>
<dbReference type="AlphaFoldDB" id="A0AB39RDS9"/>
<dbReference type="InterPro" id="IPR001930">
    <property type="entry name" value="Peptidase_M1"/>
</dbReference>
<dbReference type="CDD" id="cd09602">
    <property type="entry name" value="M1_APN"/>
    <property type="match status" value="1"/>
</dbReference>
<feature type="domain" description="Peptidase M1 membrane alanine aminopeptidase" evidence="13">
    <location>
        <begin position="247"/>
        <end position="457"/>
    </location>
</feature>
<proteinExistence type="inferred from homology"/>
<dbReference type="InterPro" id="IPR024571">
    <property type="entry name" value="ERAP1-like_C_dom"/>
</dbReference>
<dbReference type="GO" id="GO:0016285">
    <property type="term" value="F:alanyl aminopeptidase activity"/>
    <property type="evidence" value="ECO:0007669"/>
    <property type="project" value="UniProtKB-EC"/>
</dbReference>
<dbReference type="GO" id="GO:0006508">
    <property type="term" value="P:proteolysis"/>
    <property type="evidence" value="ECO:0007669"/>
    <property type="project" value="UniProtKB-UniRule"/>
</dbReference>
<evidence type="ECO:0000259" key="13">
    <source>
        <dbReference type="Pfam" id="PF01433"/>
    </source>
</evidence>
<dbReference type="GO" id="GO:0005615">
    <property type="term" value="C:extracellular space"/>
    <property type="evidence" value="ECO:0007669"/>
    <property type="project" value="TreeGrafter"/>
</dbReference>
<dbReference type="FunFam" id="1.10.390.10:FF:000004">
    <property type="entry name" value="Aminopeptidase N"/>
    <property type="match status" value="1"/>
</dbReference>
<dbReference type="GO" id="GO:0043171">
    <property type="term" value="P:peptide catabolic process"/>
    <property type="evidence" value="ECO:0007669"/>
    <property type="project" value="TreeGrafter"/>
</dbReference>
<evidence type="ECO:0000256" key="10">
    <source>
        <dbReference type="ARBA" id="ARBA00022833"/>
    </source>
</evidence>
<keyword evidence="6 16" id="KW-0031">Aminopeptidase</keyword>
<evidence type="ECO:0000256" key="8">
    <source>
        <dbReference type="ARBA" id="ARBA00022723"/>
    </source>
</evidence>
<evidence type="ECO:0000256" key="1">
    <source>
        <dbReference type="ARBA" id="ARBA00000098"/>
    </source>
</evidence>
<dbReference type="InterPro" id="IPR014782">
    <property type="entry name" value="Peptidase_M1_dom"/>
</dbReference>
<comment type="catalytic activity">
    <reaction evidence="1">
        <text>Release of an N-terminal amino acid, Xaa-|-Yaa- from a peptide, amide or arylamide. Xaa is preferably Ala, but may be most amino acids including Pro (slow action). When a terminal hydrophobic residue is followed by a prolyl residue, the two may be released as an intact Xaa-Pro dipeptide.</text>
        <dbReference type="EC" id="3.4.11.2"/>
    </reaction>
</comment>
<dbReference type="GO" id="GO:0070006">
    <property type="term" value="F:metalloaminopeptidase activity"/>
    <property type="evidence" value="ECO:0007669"/>
    <property type="project" value="TreeGrafter"/>
</dbReference>
<dbReference type="SUPFAM" id="SSF63737">
    <property type="entry name" value="Leukotriene A4 hydrolase N-terminal domain"/>
    <property type="match status" value="1"/>
</dbReference>
<dbReference type="InterPro" id="IPR045357">
    <property type="entry name" value="Aminopeptidase_N-like_N"/>
</dbReference>
<dbReference type="Pfam" id="PF01433">
    <property type="entry name" value="Peptidase_M1"/>
    <property type="match status" value="1"/>
</dbReference>
<evidence type="ECO:0000313" key="16">
    <source>
        <dbReference type="EMBL" id="XDQ53357.1"/>
    </source>
</evidence>
<evidence type="ECO:0000256" key="7">
    <source>
        <dbReference type="ARBA" id="ARBA00022670"/>
    </source>
</evidence>
<evidence type="ECO:0000256" key="4">
    <source>
        <dbReference type="ARBA" id="ARBA00012564"/>
    </source>
</evidence>
<gene>
    <name evidence="16" type="primary">pepN</name>
    <name evidence="16" type="ORF">AB5J53_17650</name>
</gene>
<dbReference type="Pfam" id="PF11838">
    <property type="entry name" value="ERAP1_C"/>
    <property type="match status" value="1"/>
</dbReference>
<evidence type="ECO:0000256" key="9">
    <source>
        <dbReference type="ARBA" id="ARBA00022801"/>
    </source>
</evidence>
<evidence type="ECO:0000256" key="2">
    <source>
        <dbReference type="ARBA" id="ARBA00001947"/>
    </source>
</evidence>
<sequence>MPGENLSRDEARERAALLSVDGYDVSLDLRSAVGDSPAGEGGAEGPRTFRSVTTIRFRCAEPGAATFADLIAPSVTAVSLNGKDLDPGEVFDGSRIRLEDLAADNELVVDAQCAYSRTGEGMHRFVDPEDGEVYLYTQYEPADSRRVFANFEQPDLKAPFRFEVRAPQGWTVWSNGVGELNDGVWQFAETKPISTYITAVAAGPYHYVTDSYSRTFDDGTTLEIPLGAMCRKGLAPHFDSDDVFLVTKQGLDFFHDHFDYPYPFGKYDQAFVPEYNLGAMENPGLVTFREEFIFRGKVTQASYEGRANVILHEMAHMWFGDLVTMEWWDDLWLKESFADFMGAFSLVGATRFKDGWITFANRRKAWAYRADQLPSTHPITADIRDLQDAKLNFDGITYAKGASVLKQLVAYVGQDAFLEGARRYFKRNAYGNTRLGDLLSVLEETSGRDMAAWARSWLQTAGVNSLTPQVILSSEGRVDELAILQEAAESHPELRPHRVAVGLYRRTPEGAVERYARAEIDVDGPRTVVHELAGADAPELVLVNDDDLTYCKIRFDEGSLATLRERLGEITDPLARALCWSALWNLTRDALMPARDFIDLVLRFAGRESDIGVLQMLHAWANSALTYYAAPGWRAEGGRLLAEGALRELRLAEPGSQHQLTWARFFATVASEEADLQLLRGLLEGTAKIDGLEVDQELRWAFLEPLAAYGVADEAALSAELARDDTASGKRHQVRCLAARPSAAVKAQAWAAVVESDALSNALVEATIAGFTQPSQRELLAPYATNYFDAIERVWAERSIQIGMDVVKGLFPSLQDSRETLDATDAWLAAHEGAAPALRRLVLEARDDLARALRGQACDVAAEG</sequence>
<evidence type="ECO:0000259" key="15">
    <source>
        <dbReference type="Pfam" id="PF17900"/>
    </source>
</evidence>
<dbReference type="EMBL" id="CP163443">
    <property type="protein sequence ID" value="XDQ53357.1"/>
    <property type="molecule type" value="Genomic_DNA"/>
</dbReference>
<name>A0AB39RDS9_9ACTN</name>
<protein>
    <recommendedName>
        <fullName evidence="5 12">Aminopeptidase N</fullName>
        <ecNumber evidence="4 12">3.4.11.2</ecNumber>
    </recommendedName>
</protein>
<comment type="similarity">
    <text evidence="3">Belongs to the peptidase M1 family.</text>
</comment>
<dbReference type="FunFam" id="2.60.40.1730:FF:000010">
    <property type="entry name" value="Putative aminopeptidase N"/>
    <property type="match status" value="1"/>
</dbReference>
<dbReference type="GO" id="GO:0008270">
    <property type="term" value="F:zinc ion binding"/>
    <property type="evidence" value="ECO:0007669"/>
    <property type="project" value="UniProtKB-UniRule"/>
</dbReference>
<dbReference type="GO" id="GO:0016020">
    <property type="term" value="C:membrane"/>
    <property type="evidence" value="ECO:0007669"/>
    <property type="project" value="TreeGrafter"/>
</dbReference>